<feature type="region of interest" description="Disordered" evidence="1">
    <location>
        <begin position="427"/>
        <end position="474"/>
    </location>
</feature>
<keyword evidence="2" id="KW-0812">Transmembrane</keyword>
<proteinExistence type="predicted"/>
<name>A0A024B408_KLEFL</name>
<geneLocation type="chloroplast" evidence="3"/>
<evidence type="ECO:0000313" key="3">
    <source>
        <dbReference type="EMBL" id="AHZ10961.1"/>
    </source>
</evidence>
<keyword evidence="3" id="KW-0150">Chloroplast</keyword>
<keyword evidence="2" id="KW-0472">Membrane</keyword>
<evidence type="ECO:0000256" key="2">
    <source>
        <dbReference type="SAM" id="Phobius"/>
    </source>
</evidence>
<feature type="transmembrane region" description="Helical" evidence="2">
    <location>
        <begin position="37"/>
        <end position="61"/>
    </location>
</feature>
<dbReference type="EMBL" id="KJ461680">
    <property type="protein sequence ID" value="AHZ10961.1"/>
    <property type="molecule type" value="Genomic_DNA"/>
</dbReference>
<evidence type="ECO:0008006" key="4">
    <source>
        <dbReference type="Google" id="ProtNLM"/>
    </source>
</evidence>
<keyword evidence="2" id="KW-1133">Transmembrane helix</keyword>
<reference evidence="3" key="1">
    <citation type="journal article" date="2014" name="Genome Biol. Evol.">
        <title>Analyses of charophyte chloroplast genomes help characterize the ancestral chloroplast genome of land plants.</title>
        <authorList>
            <person name="Civan P."/>
            <person name="Foster P.G."/>
            <person name="Embley M.T."/>
            <person name="Seneca A."/>
            <person name="Cox C.J."/>
        </authorList>
    </citation>
    <scope>NUCLEOTIDE SEQUENCE</scope>
</reference>
<protein>
    <recommendedName>
        <fullName evidence="4">Transmembrane protein</fullName>
    </recommendedName>
</protein>
<organism evidence="3">
    <name type="scientific">Klebsormidium flaccidum</name>
    <name type="common">Filamentous green alga</name>
    <name type="synonym">Ulothrix flaccida</name>
    <dbReference type="NCBI Taxonomy" id="3175"/>
    <lineage>
        <taxon>Eukaryota</taxon>
        <taxon>Viridiplantae</taxon>
        <taxon>Streptophyta</taxon>
        <taxon>Klebsormidiophyceae</taxon>
        <taxon>Klebsormidiales</taxon>
        <taxon>Klebsormidiaceae</taxon>
        <taxon>Klebsormidium</taxon>
    </lineage>
</organism>
<dbReference type="RefSeq" id="YP_009033579.1">
    <property type="nucleotide sequence ID" value="NC_024167.1"/>
</dbReference>
<feature type="compositionally biased region" description="Low complexity" evidence="1">
    <location>
        <begin position="103"/>
        <end position="118"/>
    </location>
</feature>
<keyword evidence="3" id="KW-0934">Plastid</keyword>
<accession>A0A024B408</accession>
<feature type="region of interest" description="Disordered" evidence="1">
    <location>
        <begin position="103"/>
        <end position="122"/>
    </location>
</feature>
<feature type="compositionally biased region" description="Polar residues" evidence="1">
    <location>
        <begin position="427"/>
        <end position="441"/>
    </location>
</feature>
<dbReference type="GeneID" id="19523814"/>
<feature type="compositionally biased region" description="Polar residues" evidence="1">
    <location>
        <begin position="462"/>
        <end position="474"/>
    </location>
</feature>
<sequence length="474" mass="54207">MELNENPGLVSQGPIKKPCLELNNETKEFVTQNQSQLLHFLICLGSSVAFVAAFYGIYWFYLVPFGMGKVSSPVLMTTSISSQSKVFNLQPQISTHSKLEFGSSHSLSQSSTNLLQPQENKKENKKLSRIQVIQSKAIVGETDPGQFVPVIIEAWKDYFKKKIPMTDVNKGIKNYEILDDFANHVKEMADCKRTHTEDCHDTESGLIYFSNYGNIEDSTKLSRYQKNIIKDQMSVSYLLVKTDFRQNDSGFNRLKHSLSDSSHLNLMLGEREGDISIYKEDRSIIFERSFEKKVYPFLKKCLAETLKCLRQDFTVFPNGLTPQVCAYAHRFFRIQYDKTREIFRHYLNLPYETKYKYPFLYGLRDLNTQNSVTLAEKASQEAIALIKKETLIASFNSIHAGQPTYQDRYKKLTGRDDSISYAKNQSAVSHNKPQSAVSHNKPQLAVSHNKHQMAAVPDAYHTPTTQIDETGYLT</sequence>
<evidence type="ECO:0000256" key="1">
    <source>
        <dbReference type="SAM" id="MobiDB-lite"/>
    </source>
</evidence>
<gene>
    <name evidence="3" type="primary">orf474</name>
</gene>
<dbReference type="AlphaFoldDB" id="A0A024B408"/>